<name>A0ACB9IWT9_9ASTR</name>
<reference evidence="1 2" key="2">
    <citation type="journal article" date="2022" name="Mol. Ecol. Resour.">
        <title>The genomes of chicory, endive, great burdock and yacon provide insights into Asteraceae paleo-polyploidization history and plant inulin production.</title>
        <authorList>
            <person name="Fan W."/>
            <person name="Wang S."/>
            <person name="Wang H."/>
            <person name="Wang A."/>
            <person name="Jiang F."/>
            <person name="Liu H."/>
            <person name="Zhao H."/>
            <person name="Xu D."/>
            <person name="Zhang Y."/>
        </authorList>
    </citation>
    <scope>NUCLEOTIDE SEQUENCE [LARGE SCALE GENOMIC DNA]</scope>
    <source>
        <strain evidence="2">cv. Yunnan</strain>
        <tissue evidence="1">Leaves</tissue>
    </source>
</reference>
<sequence>MELEKCFENFGKLSDAYVPPIKRDSAGGLFGQMKNNFEKLSDAYVPIKRDSAGGLFRSGKPNSRLKGNNPLQNFGGPPPQFQENTGLGGGGGNKPYLDALLRSNEERLVVRVRDDADFDAVQWYDKSLVGKMKDINQLCHLQLSISKDMEKMVSRGFADRFIGGAPLSPIPIAIPNKPSIPGVSSNPIPLPDLNSHLMGFFPEESEEMVSSEYIADTCEQPIEDVRMQEDQVGQKEIVETLEIGKNLRVNFNNFEDMLRQAVEGELETSVIQ</sequence>
<accession>A0ACB9IWT9</accession>
<comment type="caution">
    <text evidence="1">The sequence shown here is derived from an EMBL/GenBank/DDBJ whole genome shotgun (WGS) entry which is preliminary data.</text>
</comment>
<gene>
    <name evidence="1" type="ORF">L1987_16659</name>
</gene>
<evidence type="ECO:0000313" key="2">
    <source>
        <dbReference type="Proteomes" id="UP001056120"/>
    </source>
</evidence>
<reference evidence="2" key="1">
    <citation type="journal article" date="2022" name="Mol. Ecol. Resour.">
        <title>The genomes of chicory, endive, great burdock and yacon provide insights into Asteraceae palaeo-polyploidization history and plant inulin production.</title>
        <authorList>
            <person name="Fan W."/>
            <person name="Wang S."/>
            <person name="Wang H."/>
            <person name="Wang A."/>
            <person name="Jiang F."/>
            <person name="Liu H."/>
            <person name="Zhao H."/>
            <person name="Xu D."/>
            <person name="Zhang Y."/>
        </authorList>
    </citation>
    <scope>NUCLEOTIDE SEQUENCE [LARGE SCALE GENOMIC DNA]</scope>
    <source>
        <strain evidence="2">cv. Yunnan</strain>
    </source>
</reference>
<organism evidence="1 2">
    <name type="scientific">Smallanthus sonchifolius</name>
    <dbReference type="NCBI Taxonomy" id="185202"/>
    <lineage>
        <taxon>Eukaryota</taxon>
        <taxon>Viridiplantae</taxon>
        <taxon>Streptophyta</taxon>
        <taxon>Embryophyta</taxon>
        <taxon>Tracheophyta</taxon>
        <taxon>Spermatophyta</taxon>
        <taxon>Magnoliopsida</taxon>
        <taxon>eudicotyledons</taxon>
        <taxon>Gunneridae</taxon>
        <taxon>Pentapetalae</taxon>
        <taxon>asterids</taxon>
        <taxon>campanulids</taxon>
        <taxon>Asterales</taxon>
        <taxon>Asteraceae</taxon>
        <taxon>Asteroideae</taxon>
        <taxon>Heliantheae alliance</taxon>
        <taxon>Millerieae</taxon>
        <taxon>Smallanthus</taxon>
    </lineage>
</organism>
<dbReference type="EMBL" id="CM042023">
    <property type="protein sequence ID" value="KAI3811961.1"/>
    <property type="molecule type" value="Genomic_DNA"/>
</dbReference>
<evidence type="ECO:0000313" key="1">
    <source>
        <dbReference type="EMBL" id="KAI3811961.1"/>
    </source>
</evidence>
<protein>
    <submittedName>
        <fullName evidence="1">Uncharacterized protein</fullName>
    </submittedName>
</protein>
<proteinExistence type="predicted"/>
<keyword evidence="2" id="KW-1185">Reference proteome</keyword>
<dbReference type="Proteomes" id="UP001056120">
    <property type="component" value="Linkage Group LG06"/>
</dbReference>